<proteinExistence type="predicted"/>
<feature type="compositionally biased region" description="Polar residues" evidence="1">
    <location>
        <begin position="17"/>
        <end position="32"/>
    </location>
</feature>
<dbReference type="AlphaFoldDB" id="A0AAD8JFZ8"/>
<protein>
    <submittedName>
        <fullName evidence="2">Uncharacterized protein</fullName>
    </submittedName>
</protein>
<keyword evidence="3" id="KW-1185">Reference proteome</keyword>
<comment type="caution">
    <text evidence="2">The sequence shown here is derived from an EMBL/GenBank/DDBJ whole genome shotgun (WGS) entry which is preliminary data.</text>
</comment>
<sequence>MDKEHKKLKKEAVKQKGSTTEGSSKESNNTEVNVLDDDNSHAGSQVDEIEEVGGKDDDDDIEWQTGTSNEAARQRIQEQLSTITAGMVMLNTTEEKLKSGKSSPEREEKPKVNGQSNGDANSITLREKLVLEIKEYLKKGSPASKFKPYINTLFGHIPASL</sequence>
<organism evidence="2 3">
    <name type="scientific">Heracleum sosnowskyi</name>
    <dbReference type="NCBI Taxonomy" id="360622"/>
    <lineage>
        <taxon>Eukaryota</taxon>
        <taxon>Viridiplantae</taxon>
        <taxon>Streptophyta</taxon>
        <taxon>Embryophyta</taxon>
        <taxon>Tracheophyta</taxon>
        <taxon>Spermatophyta</taxon>
        <taxon>Magnoliopsida</taxon>
        <taxon>eudicotyledons</taxon>
        <taxon>Gunneridae</taxon>
        <taxon>Pentapetalae</taxon>
        <taxon>asterids</taxon>
        <taxon>campanulids</taxon>
        <taxon>Apiales</taxon>
        <taxon>Apiaceae</taxon>
        <taxon>Apioideae</taxon>
        <taxon>apioid superclade</taxon>
        <taxon>Tordylieae</taxon>
        <taxon>Tordyliinae</taxon>
        <taxon>Heracleum</taxon>
    </lineage>
</organism>
<evidence type="ECO:0000256" key="1">
    <source>
        <dbReference type="SAM" id="MobiDB-lite"/>
    </source>
</evidence>
<feature type="compositionally biased region" description="Acidic residues" evidence="1">
    <location>
        <begin position="47"/>
        <end position="62"/>
    </location>
</feature>
<reference evidence="2" key="2">
    <citation type="submission" date="2023-05" db="EMBL/GenBank/DDBJ databases">
        <authorList>
            <person name="Schelkunov M.I."/>
        </authorList>
    </citation>
    <scope>NUCLEOTIDE SEQUENCE</scope>
    <source>
        <strain evidence="2">Hsosn_3</strain>
        <tissue evidence="2">Leaf</tissue>
    </source>
</reference>
<feature type="region of interest" description="Disordered" evidence="1">
    <location>
        <begin position="93"/>
        <end position="120"/>
    </location>
</feature>
<dbReference type="Proteomes" id="UP001237642">
    <property type="component" value="Unassembled WGS sequence"/>
</dbReference>
<feature type="compositionally biased region" description="Basic and acidic residues" evidence="1">
    <location>
        <begin position="93"/>
        <end position="111"/>
    </location>
</feature>
<reference evidence="2" key="1">
    <citation type="submission" date="2023-02" db="EMBL/GenBank/DDBJ databases">
        <title>Genome of toxic invasive species Heracleum sosnowskyi carries increased number of genes despite the absence of recent whole-genome duplications.</title>
        <authorList>
            <person name="Schelkunov M."/>
            <person name="Shtratnikova V."/>
            <person name="Makarenko M."/>
            <person name="Klepikova A."/>
            <person name="Omelchenko D."/>
            <person name="Novikova G."/>
            <person name="Obukhova E."/>
            <person name="Bogdanov V."/>
            <person name="Penin A."/>
            <person name="Logacheva M."/>
        </authorList>
    </citation>
    <scope>NUCLEOTIDE SEQUENCE</scope>
    <source>
        <strain evidence="2">Hsosn_3</strain>
        <tissue evidence="2">Leaf</tissue>
    </source>
</reference>
<evidence type="ECO:0000313" key="2">
    <source>
        <dbReference type="EMBL" id="KAK1403642.1"/>
    </source>
</evidence>
<feature type="compositionally biased region" description="Basic and acidic residues" evidence="1">
    <location>
        <begin position="1"/>
        <end position="14"/>
    </location>
</feature>
<accession>A0AAD8JFZ8</accession>
<dbReference type="EMBL" id="JAUIZM010000001">
    <property type="protein sequence ID" value="KAK1403642.1"/>
    <property type="molecule type" value="Genomic_DNA"/>
</dbReference>
<name>A0AAD8JFZ8_9APIA</name>
<feature type="compositionally biased region" description="Polar residues" evidence="1">
    <location>
        <begin position="64"/>
        <end position="73"/>
    </location>
</feature>
<feature type="region of interest" description="Disordered" evidence="1">
    <location>
        <begin position="1"/>
        <end position="73"/>
    </location>
</feature>
<gene>
    <name evidence="2" type="ORF">POM88_003247</name>
</gene>
<evidence type="ECO:0000313" key="3">
    <source>
        <dbReference type="Proteomes" id="UP001237642"/>
    </source>
</evidence>